<dbReference type="PANTHER" id="PTHR15549:SF30">
    <property type="entry name" value="MID2 DOMAIN-CONTAINING PROTEIN"/>
    <property type="match status" value="1"/>
</dbReference>
<dbReference type="SUPFAM" id="SSF50370">
    <property type="entry name" value="Ricin B-like lectins"/>
    <property type="match status" value="1"/>
</dbReference>
<name>A0A2J6RLE6_HYAVF</name>
<dbReference type="InterPro" id="IPR051694">
    <property type="entry name" value="Immunoregulatory_rcpt-like"/>
</dbReference>
<evidence type="ECO:0000313" key="7">
    <source>
        <dbReference type="EMBL" id="PMD39346.1"/>
    </source>
</evidence>
<sequence>MPPVASSYFPAPNDWAIMYNNYTGSGMVLSAISTTGGLLQMTSNVSPSAYWQVFPDNEIYYIRNKATGASLQLDVIFSAEDQAYMPSLQSADSSTPGQQWTFISDVVNDVEFWNVESAGASGVQLDTYSNTLQPFFEAAGHSGQMWSFSSVGNINDVAFSTVAGVSATAAVTNAVTPTASSTAGSGVSIVQPSKAPSTSSSPAATSSSTAGGAVQSVSSSSTHSLSTGAIAGIAVGAAIIGVVLALGIGFFVWRRKSRSSEQDVTPAFTAQHHGVAEMAGDRREFYGPKGGKVSQGSHAVEIGGAAVQRAVPPAELPAGGL</sequence>
<feature type="compositionally biased region" description="Low complexity" evidence="5">
    <location>
        <begin position="190"/>
        <end position="218"/>
    </location>
</feature>
<dbReference type="PANTHER" id="PTHR15549">
    <property type="entry name" value="PAIRED IMMUNOGLOBULIN-LIKE TYPE 2 RECEPTOR"/>
    <property type="match status" value="1"/>
</dbReference>
<evidence type="ECO:0008006" key="9">
    <source>
        <dbReference type="Google" id="ProtNLM"/>
    </source>
</evidence>
<evidence type="ECO:0000256" key="5">
    <source>
        <dbReference type="SAM" id="MobiDB-lite"/>
    </source>
</evidence>
<keyword evidence="4 6" id="KW-0472">Membrane</keyword>
<reference evidence="7 8" key="1">
    <citation type="submission" date="2016-04" db="EMBL/GenBank/DDBJ databases">
        <title>A degradative enzymes factory behind the ericoid mycorrhizal symbiosis.</title>
        <authorList>
            <consortium name="DOE Joint Genome Institute"/>
            <person name="Martino E."/>
            <person name="Morin E."/>
            <person name="Grelet G."/>
            <person name="Kuo A."/>
            <person name="Kohler A."/>
            <person name="Daghino S."/>
            <person name="Barry K."/>
            <person name="Choi C."/>
            <person name="Cichocki N."/>
            <person name="Clum A."/>
            <person name="Copeland A."/>
            <person name="Hainaut M."/>
            <person name="Haridas S."/>
            <person name="Labutti K."/>
            <person name="Lindquist E."/>
            <person name="Lipzen A."/>
            <person name="Khouja H.-R."/>
            <person name="Murat C."/>
            <person name="Ohm R."/>
            <person name="Olson A."/>
            <person name="Spatafora J."/>
            <person name="Veneault-Fourrey C."/>
            <person name="Henrissat B."/>
            <person name="Grigoriev I."/>
            <person name="Martin F."/>
            <person name="Perotto S."/>
        </authorList>
    </citation>
    <scope>NUCLEOTIDE SEQUENCE [LARGE SCALE GENOMIC DNA]</scope>
    <source>
        <strain evidence="7 8">F</strain>
    </source>
</reference>
<feature type="region of interest" description="Disordered" evidence="5">
    <location>
        <begin position="178"/>
        <end position="218"/>
    </location>
</feature>
<keyword evidence="3 6" id="KW-1133">Transmembrane helix</keyword>
<evidence type="ECO:0000256" key="2">
    <source>
        <dbReference type="ARBA" id="ARBA00022692"/>
    </source>
</evidence>
<dbReference type="AlphaFoldDB" id="A0A2J6RLE6"/>
<dbReference type="CDD" id="cd00161">
    <property type="entry name" value="beta-trefoil_Ricin-like"/>
    <property type="match status" value="1"/>
</dbReference>
<evidence type="ECO:0000256" key="3">
    <source>
        <dbReference type="ARBA" id="ARBA00022989"/>
    </source>
</evidence>
<evidence type="ECO:0000313" key="8">
    <source>
        <dbReference type="Proteomes" id="UP000235786"/>
    </source>
</evidence>
<dbReference type="Proteomes" id="UP000235786">
    <property type="component" value="Unassembled WGS sequence"/>
</dbReference>
<dbReference type="Gene3D" id="2.80.10.50">
    <property type="match status" value="1"/>
</dbReference>
<protein>
    <recommendedName>
        <fullName evidence="9">Carbohydrate-binding module family 13 protein</fullName>
    </recommendedName>
</protein>
<evidence type="ECO:0000256" key="6">
    <source>
        <dbReference type="SAM" id="Phobius"/>
    </source>
</evidence>
<dbReference type="STRING" id="1149755.A0A2J6RLE6"/>
<evidence type="ECO:0000256" key="1">
    <source>
        <dbReference type="ARBA" id="ARBA00004167"/>
    </source>
</evidence>
<proteinExistence type="predicted"/>
<accession>A0A2J6RLE6</accession>
<keyword evidence="8" id="KW-1185">Reference proteome</keyword>
<dbReference type="InterPro" id="IPR035992">
    <property type="entry name" value="Ricin_B-like_lectins"/>
</dbReference>
<evidence type="ECO:0000256" key="4">
    <source>
        <dbReference type="ARBA" id="ARBA00023136"/>
    </source>
</evidence>
<keyword evidence="2 6" id="KW-0812">Transmembrane</keyword>
<gene>
    <name evidence="7" type="ORF">L207DRAFT_530768</name>
</gene>
<comment type="subcellular location">
    <subcellularLocation>
        <location evidence="1">Membrane</location>
        <topology evidence="1">Single-pass membrane protein</topology>
    </subcellularLocation>
</comment>
<feature type="transmembrane region" description="Helical" evidence="6">
    <location>
        <begin position="229"/>
        <end position="253"/>
    </location>
</feature>
<dbReference type="EMBL" id="KZ613947">
    <property type="protein sequence ID" value="PMD39346.1"/>
    <property type="molecule type" value="Genomic_DNA"/>
</dbReference>
<dbReference type="GO" id="GO:0071944">
    <property type="term" value="C:cell periphery"/>
    <property type="evidence" value="ECO:0007669"/>
    <property type="project" value="UniProtKB-ARBA"/>
</dbReference>
<dbReference type="GO" id="GO:0016020">
    <property type="term" value="C:membrane"/>
    <property type="evidence" value="ECO:0007669"/>
    <property type="project" value="UniProtKB-SubCell"/>
</dbReference>
<dbReference type="OrthoDB" id="4158815at2759"/>
<organism evidence="7 8">
    <name type="scientific">Hyaloscypha variabilis (strain UAMH 11265 / GT02V1 / F)</name>
    <name type="common">Meliniomyces variabilis</name>
    <dbReference type="NCBI Taxonomy" id="1149755"/>
    <lineage>
        <taxon>Eukaryota</taxon>
        <taxon>Fungi</taxon>
        <taxon>Dikarya</taxon>
        <taxon>Ascomycota</taxon>
        <taxon>Pezizomycotina</taxon>
        <taxon>Leotiomycetes</taxon>
        <taxon>Helotiales</taxon>
        <taxon>Hyaloscyphaceae</taxon>
        <taxon>Hyaloscypha</taxon>
        <taxon>Hyaloscypha variabilis</taxon>
    </lineage>
</organism>